<evidence type="ECO:0000313" key="4">
    <source>
        <dbReference type="EMBL" id="OZJ04693.1"/>
    </source>
</evidence>
<gene>
    <name evidence="4" type="ORF">BZG36_02557</name>
</gene>
<reference evidence="4 5" key="1">
    <citation type="journal article" date="2017" name="Mycologia">
        <title>Bifiguratus adelaidae, gen. et sp. nov., a new member of Mucoromycotina in endophytic and soil-dwelling habitats.</title>
        <authorList>
            <person name="Torres-Cruz T.J."/>
            <person name="Billingsley Tobias T.L."/>
            <person name="Almatruk M."/>
            <person name="Hesse C."/>
            <person name="Kuske C.R."/>
            <person name="Desiro A."/>
            <person name="Benucci G.M."/>
            <person name="Bonito G."/>
            <person name="Stajich J.E."/>
            <person name="Dunlap C."/>
            <person name="Arnold A.E."/>
            <person name="Porras-Alfaro A."/>
        </authorList>
    </citation>
    <scope>NUCLEOTIDE SEQUENCE [LARGE SCALE GENOMIC DNA]</scope>
    <source>
        <strain evidence="4 5">AZ0501</strain>
    </source>
</reference>
<organism evidence="4 5">
    <name type="scientific">Bifiguratus adelaidae</name>
    <dbReference type="NCBI Taxonomy" id="1938954"/>
    <lineage>
        <taxon>Eukaryota</taxon>
        <taxon>Fungi</taxon>
        <taxon>Fungi incertae sedis</taxon>
        <taxon>Mucoromycota</taxon>
        <taxon>Mucoromycotina</taxon>
        <taxon>Endogonomycetes</taxon>
        <taxon>Endogonales</taxon>
        <taxon>Endogonales incertae sedis</taxon>
        <taxon>Bifiguratus</taxon>
    </lineage>
</organism>
<dbReference type="PANTHER" id="PTHR19241">
    <property type="entry name" value="ATP-BINDING CASSETTE TRANSPORTER"/>
    <property type="match status" value="1"/>
</dbReference>
<keyword evidence="5" id="KW-1185">Reference proteome</keyword>
<dbReference type="Gene3D" id="3.40.50.300">
    <property type="entry name" value="P-loop containing nucleotide triphosphate hydrolases"/>
    <property type="match status" value="1"/>
</dbReference>
<proteinExistence type="predicted"/>
<evidence type="ECO:0000256" key="1">
    <source>
        <dbReference type="ARBA" id="ARBA00022448"/>
    </source>
</evidence>
<dbReference type="AlphaFoldDB" id="A0A261Y277"/>
<dbReference type="SUPFAM" id="SSF52540">
    <property type="entry name" value="P-loop containing nucleoside triphosphate hydrolases"/>
    <property type="match status" value="1"/>
</dbReference>
<feature type="compositionally biased region" description="Basic and acidic residues" evidence="2">
    <location>
        <begin position="25"/>
        <end position="34"/>
    </location>
</feature>
<dbReference type="InterPro" id="IPR027417">
    <property type="entry name" value="P-loop_NTPase"/>
</dbReference>
<dbReference type="OrthoDB" id="245989at2759"/>
<dbReference type="EMBL" id="MVBO01000032">
    <property type="protein sequence ID" value="OZJ04693.1"/>
    <property type="molecule type" value="Genomic_DNA"/>
</dbReference>
<dbReference type="InterPro" id="IPR029481">
    <property type="entry name" value="ABC_trans_N"/>
</dbReference>
<sequence>MSEGSANILTRPFRTLLRRSTRKSHLGDLEKGDQPQEPQPFDLNDYLETGVRAADSNGHRRHHMGFVFKDLTIVSEGADASTIMTLLTPFVGIHKFRNPLRRGKANHRTVFDIVHNVTGFCEEGEMLLVLGRPGAGCSRLLRVLANSRKGFLDIKGDVTYSGIDAQDFKDYPGEAIYSME</sequence>
<accession>A0A261Y277</accession>
<evidence type="ECO:0000256" key="2">
    <source>
        <dbReference type="SAM" id="MobiDB-lite"/>
    </source>
</evidence>
<feature type="domain" description="Pleiotropic ABC efflux transporter N-terminal" evidence="3">
    <location>
        <begin position="19"/>
        <end position="87"/>
    </location>
</feature>
<feature type="region of interest" description="Disordered" evidence="2">
    <location>
        <begin position="20"/>
        <end position="43"/>
    </location>
</feature>
<keyword evidence="1" id="KW-0813">Transport</keyword>
<name>A0A261Y277_9FUNG</name>
<dbReference type="Pfam" id="PF14510">
    <property type="entry name" value="ABC_trans_N"/>
    <property type="match status" value="1"/>
</dbReference>
<comment type="caution">
    <text evidence="4">The sequence shown here is derived from an EMBL/GenBank/DDBJ whole genome shotgun (WGS) entry which is preliminary data.</text>
</comment>
<evidence type="ECO:0000259" key="3">
    <source>
        <dbReference type="Pfam" id="PF14510"/>
    </source>
</evidence>
<evidence type="ECO:0000313" key="5">
    <source>
        <dbReference type="Proteomes" id="UP000242875"/>
    </source>
</evidence>
<dbReference type="Proteomes" id="UP000242875">
    <property type="component" value="Unassembled WGS sequence"/>
</dbReference>
<protein>
    <recommendedName>
        <fullName evidence="3">Pleiotropic ABC efflux transporter N-terminal domain-containing protein</fullName>
    </recommendedName>
</protein>